<feature type="repeat" description="TPR" evidence="1">
    <location>
        <begin position="520"/>
        <end position="553"/>
    </location>
</feature>
<dbReference type="SUPFAM" id="SSF52540">
    <property type="entry name" value="P-loop containing nucleoside triphosphate hydrolases"/>
    <property type="match status" value="1"/>
</dbReference>
<dbReference type="InterPro" id="IPR011990">
    <property type="entry name" value="TPR-like_helical_dom_sf"/>
</dbReference>
<protein>
    <submittedName>
        <fullName evidence="3">Tetratricopeptide repeat protein</fullName>
    </submittedName>
</protein>
<keyword evidence="1" id="KW-0802">TPR repeat</keyword>
<dbReference type="Proteomes" id="UP001216579">
    <property type="component" value="Unassembled WGS sequence"/>
</dbReference>
<dbReference type="Gene3D" id="1.25.40.10">
    <property type="entry name" value="Tetratricopeptide repeat domain"/>
    <property type="match status" value="1"/>
</dbReference>
<organism evidence="3 4">
    <name type="scientific">Streptomyces silvisoli</name>
    <dbReference type="NCBI Taxonomy" id="3034235"/>
    <lineage>
        <taxon>Bacteria</taxon>
        <taxon>Bacillati</taxon>
        <taxon>Actinomycetota</taxon>
        <taxon>Actinomycetes</taxon>
        <taxon>Kitasatosporales</taxon>
        <taxon>Streptomycetaceae</taxon>
        <taxon>Streptomyces</taxon>
    </lineage>
</organism>
<accession>A0ABT5ZKV2</accession>
<proteinExistence type="predicted"/>
<evidence type="ECO:0000256" key="1">
    <source>
        <dbReference type="PROSITE-ProRule" id="PRU00339"/>
    </source>
</evidence>
<evidence type="ECO:0000313" key="4">
    <source>
        <dbReference type="Proteomes" id="UP001216579"/>
    </source>
</evidence>
<dbReference type="InterPro" id="IPR019734">
    <property type="entry name" value="TPR_rpt"/>
</dbReference>
<dbReference type="RefSeq" id="WP_276093857.1">
    <property type="nucleotide sequence ID" value="NZ_JARJBC010000007.1"/>
</dbReference>
<dbReference type="SUPFAM" id="SSF48452">
    <property type="entry name" value="TPR-like"/>
    <property type="match status" value="1"/>
</dbReference>
<evidence type="ECO:0000259" key="2">
    <source>
        <dbReference type="Pfam" id="PF00931"/>
    </source>
</evidence>
<dbReference type="InterPro" id="IPR002182">
    <property type="entry name" value="NB-ARC"/>
</dbReference>
<dbReference type="Pfam" id="PF00931">
    <property type="entry name" value="NB-ARC"/>
    <property type="match status" value="1"/>
</dbReference>
<dbReference type="Pfam" id="PF13424">
    <property type="entry name" value="TPR_12"/>
    <property type="match status" value="1"/>
</dbReference>
<dbReference type="EMBL" id="JARJBC010000007">
    <property type="protein sequence ID" value="MDF3290450.1"/>
    <property type="molecule type" value="Genomic_DNA"/>
</dbReference>
<dbReference type="PROSITE" id="PS50005">
    <property type="entry name" value="TPR"/>
    <property type="match status" value="1"/>
</dbReference>
<dbReference type="InterPro" id="IPR027417">
    <property type="entry name" value="P-loop_NTPase"/>
</dbReference>
<evidence type="ECO:0000313" key="3">
    <source>
        <dbReference type="EMBL" id="MDF3290450.1"/>
    </source>
</evidence>
<dbReference type="SMART" id="SM00028">
    <property type="entry name" value="TPR"/>
    <property type="match status" value="3"/>
</dbReference>
<dbReference type="PANTHER" id="PTHR47691">
    <property type="entry name" value="REGULATOR-RELATED"/>
    <property type="match status" value="1"/>
</dbReference>
<dbReference type="PANTHER" id="PTHR47691:SF3">
    <property type="entry name" value="HTH-TYPE TRANSCRIPTIONAL REGULATOR RV0890C-RELATED"/>
    <property type="match status" value="1"/>
</dbReference>
<reference evidence="3 4" key="1">
    <citation type="submission" date="2023-03" db="EMBL/GenBank/DDBJ databases">
        <title>Draft genome sequence of Streptomyces sp. RB6PN23 isolated from peat swamp forest in Thailand.</title>
        <authorList>
            <person name="Klaysubun C."/>
            <person name="Duangmal K."/>
        </authorList>
    </citation>
    <scope>NUCLEOTIDE SEQUENCE [LARGE SCALE GENOMIC DNA]</scope>
    <source>
        <strain evidence="3 4">RB6PN23</strain>
    </source>
</reference>
<name>A0ABT5ZKV2_9ACTN</name>
<comment type="caution">
    <text evidence="3">The sequence shown here is derived from an EMBL/GenBank/DDBJ whole genome shotgun (WGS) entry which is preliminary data.</text>
</comment>
<dbReference type="Gene3D" id="3.40.50.300">
    <property type="entry name" value="P-loop containing nucleotide triphosphate hydrolases"/>
    <property type="match status" value="1"/>
</dbReference>
<feature type="domain" description="NB-ARC" evidence="2">
    <location>
        <begin position="51"/>
        <end position="150"/>
    </location>
</feature>
<keyword evidence="4" id="KW-1185">Reference proteome</keyword>
<sequence>MADRALTVRTGACALPAVPSYFVGRRRELRELRADIGRPGLAALRGKDHGGCRVLLVAGRPGSGRTALAVRLAHEVADQYPDGRYFVRLTGGDGEPVQSIRVARTVLRALGETGAVADGAAEAEDPVAVLRTALAGRRVLMVLDDVVTADQVLPLLPPGGGLVIATSEGPLAAIPDVRPCTLGGLDSATSVELLAALVGSTRVTCDPTAAEALAQECEGDPTALWLTSGWLTARPGMSVTDAVKALHALPGDGAPRTPVDQAFQLVLSGLPQPVARLVRLLALAPDGVVDAHTASALAGFPLSTAKAVLRELLDYGLLNPEVPLGSRELTEEDTPYRVPGCLRPLLRERLDADERPAEVRLARARMLERTVRRLRSCRAAAEPVGSPARRKVEELPRPLRFGSPAVAAGWLGGRLPVLLAAARAAVADGELDTLAQRLIAGLIRALDAHRADTEALPELYELHGLLLEVAERRALPRQKAAALINLADLDTAAGRTKQALERYRTALDAARSGDDGFAAGRALEALGDSYLDLDDPQRAADWYGRALALRQSRGEFAEQARLHARLARLHTRTGQYPAALREWRAAGAAHRRLRDASGYAMALGEAAGVQEVAGQPEESLRTYRDALHWARQAADAPVEGTVLLRMADTLERLGDPAGARLQRAAAEELLGRGPGRGDPGDQ</sequence>
<gene>
    <name evidence="3" type="ORF">P3G67_14580</name>
</gene>